<protein>
    <submittedName>
        <fullName evidence="1">Uncharacterized protein</fullName>
    </submittedName>
</protein>
<keyword evidence="2" id="KW-1185">Reference proteome</keyword>
<evidence type="ECO:0000313" key="2">
    <source>
        <dbReference type="Proteomes" id="UP001291623"/>
    </source>
</evidence>
<proteinExistence type="predicted"/>
<sequence length="107" mass="12227">MATDNTKRFEVLETNQNQFSSQLQETNKKLELIISQLETVKRSDVANTPPLISCTKRCHPTRMLGEHSPLLLVDLLDVKKKRMTMKCLLNILILSLCECKKLLDGKT</sequence>
<organism evidence="1 2">
    <name type="scientific">Anisodus tanguticus</name>
    <dbReference type="NCBI Taxonomy" id="243964"/>
    <lineage>
        <taxon>Eukaryota</taxon>
        <taxon>Viridiplantae</taxon>
        <taxon>Streptophyta</taxon>
        <taxon>Embryophyta</taxon>
        <taxon>Tracheophyta</taxon>
        <taxon>Spermatophyta</taxon>
        <taxon>Magnoliopsida</taxon>
        <taxon>eudicotyledons</taxon>
        <taxon>Gunneridae</taxon>
        <taxon>Pentapetalae</taxon>
        <taxon>asterids</taxon>
        <taxon>lamiids</taxon>
        <taxon>Solanales</taxon>
        <taxon>Solanaceae</taxon>
        <taxon>Solanoideae</taxon>
        <taxon>Hyoscyameae</taxon>
        <taxon>Anisodus</taxon>
    </lineage>
</organism>
<name>A0AAE1QVT1_9SOLA</name>
<dbReference type="Proteomes" id="UP001291623">
    <property type="component" value="Unassembled WGS sequence"/>
</dbReference>
<comment type="caution">
    <text evidence="1">The sequence shown here is derived from an EMBL/GenBank/DDBJ whole genome shotgun (WGS) entry which is preliminary data.</text>
</comment>
<dbReference type="EMBL" id="JAVYJV010000023">
    <property type="protein sequence ID" value="KAK4339072.1"/>
    <property type="molecule type" value="Genomic_DNA"/>
</dbReference>
<gene>
    <name evidence="1" type="ORF">RND71_040534</name>
</gene>
<accession>A0AAE1QVT1</accession>
<dbReference type="AlphaFoldDB" id="A0AAE1QVT1"/>
<reference evidence="1" key="1">
    <citation type="submission" date="2023-12" db="EMBL/GenBank/DDBJ databases">
        <title>Genome assembly of Anisodus tanguticus.</title>
        <authorList>
            <person name="Wang Y.-J."/>
        </authorList>
    </citation>
    <scope>NUCLEOTIDE SEQUENCE</scope>
    <source>
        <strain evidence="1">KB-2021</strain>
        <tissue evidence="1">Leaf</tissue>
    </source>
</reference>
<evidence type="ECO:0000313" key="1">
    <source>
        <dbReference type="EMBL" id="KAK4339072.1"/>
    </source>
</evidence>